<organism evidence="3">
    <name type="scientific">Streptomyces sp. NBC_00060</name>
    <dbReference type="NCBI Taxonomy" id="2975636"/>
    <lineage>
        <taxon>Bacteria</taxon>
        <taxon>Bacillati</taxon>
        <taxon>Actinomycetota</taxon>
        <taxon>Actinomycetes</taxon>
        <taxon>Kitasatosporales</taxon>
        <taxon>Streptomycetaceae</taxon>
        <taxon>Streptomyces</taxon>
    </lineage>
</organism>
<dbReference type="AlphaFoldDB" id="A0AAU2GSY6"/>
<evidence type="ECO:0000313" key="3">
    <source>
        <dbReference type="EMBL" id="WTU38957.1"/>
    </source>
</evidence>
<feature type="compositionally biased region" description="Pro residues" evidence="1">
    <location>
        <begin position="87"/>
        <end position="104"/>
    </location>
</feature>
<feature type="transmembrane region" description="Helical" evidence="2">
    <location>
        <begin position="59"/>
        <end position="79"/>
    </location>
</feature>
<gene>
    <name evidence="3" type="ORF">OHV25_04885</name>
</gene>
<protein>
    <submittedName>
        <fullName evidence="3">Uncharacterized protein</fullName>
    </submittedName>
</protein>
<feature type="region of interest" description="Disordered" evidence="1">
    <location>
        <begin position="80"/>
        <end position="171"/>
    </location>
</feature>
<dbReference type="EMBL" id="CP108253">
    <property type="protein sequence ID" value="WTU38957.1"/>
    <property type="molecule type" value="Genomic_DNA"/>
</dbReference>
<name>A0AAU2GSY6_9ACTN</name>
<proteinExistence type="predicted"/>
<reference evidence="3" key="1">
    <citation type="submission" date="2022-10" db="EMBL/GenBank/DDBJ databases">
        <title>The complete genomes of actinobacterial strains from the NBC collection.</title>
        <authorList>
            <person name="Joergensen T.S."/>
            <person name="Alvarez Arevalo M."/>
            <person name="Sterndorff E.B."/>
            <person name="Faurdal D."/>
            <person name="Vuksanovic O."/>
            <person name="Mourched A.-S."/>
            <person name="Charusanti P."/>
            <person name="Shaw S."/>
            <person name="Blin K."/>
            <person name="Weber T."/>
        </authorList>
    </citation>
    <scope>NUCLEOTIDE SEQUENCE</scope>
    <source>
        <strain evidence="3">NBC_00060</strain>
    </source>
</reference>
<keyword evidence="2" id="KW-1133">Transmembrane helix</keyword>
<accession>A0AAU2GSY6</accession>
<keyword evidence="2" id="KW-0812">Transmembrane</keyword>
<keyword evidence="2" id="KW-0472">Membrane</keyword>
<feature type="compositionally biased region" description="Polar residues" evidence="1">
    <location>
        <begin position="139"/>
        <end position="151"/>
    </location>
</feature>
<evidence type="ECO:0000256" key="1">
    <source>
        <dbReference type="SAM" id="MobiDB-lite"/>
    </source>
</evidence>
<sequence length="171" mass="17572">MSGQETPERPVEARLRRALAARAQTVTVRDLRPADPPGPHLRRTRLPGLRLHALPARRLALPLAALTTVAAVAIGYVALAPGGAPSRPLPASTPGPVSPPPAPRPSGVDSPRPEPSRPPTAKPAEKGRAVEPSVPTPGTPKSGNGTRSSAPQDPIPPSAKPSRTPSAPAVR</sequence>
<evidence type="ECO:0000256" key="2">
    <source>
        <dbReference type="SAM" id="Phobius"/>
    </source>
</evidence>
<feature type="region of interest" description="Disordered" evidence="1">
    <location>
        <begin position="23"/>
        <end position="44"/>
    </location>
</feature>